<comment type="caution">
    <text evidence="1">The sequence shown here is derived from an EMBL/GenBank/DDBJ whole genome shotgun (WGS) entry which is preliminary data.</text>
</comment>
<accession>A0A7K3QTD6</accession>
<proteinExistence type="predicted"/>
<reference evidence="1 2" key="1">
    <citation type="submission" date="2020-01" db="EMBL/GenBank/DDBJ databases">
        <title>Insect and environment-associated Actinomycetes.</title>
        <authorList>
            <person name="Currrie C."/>
            <person name="Chevrette M."/>
            <person name="Carlson C."/>
            <person name="Stubbendieck R."/>
            <person name="Wendt-Pienkowski E."/>
        </authorList>
    </citation>
    <scope>NUCLEOTIDE SEQUENCE [LARGE SCALE GENOMIC DNA]</scope>
    <source>
        <strain evidence="1 2">SID7754</strain>
    </source>
</reference>
<dbReference type="Proteomes" id="UP000470520">
    <property type="component" value="Unassembled WGS sequence"/>
</dbReference>
<dbReference type="RefSeq" id="WP_164189313.1">
    <property type="nucleotide sequence ID" value="NZ_JAAGMR010000192.1"/>
</dbReference>
<evidence type="ECO:0000313" key="1">
    <source>
        <dbReference type="EMBL" id="NEB93169.1"/>
    </source>
</evidence>
<sequence length="58" mass="6252">MLTGLLLWWGPAGVVWHAVSGHTWGDAMTLMATVGVSTTAGQWAAMVIRRKWGDLRGS</sequence>
<gene>
    <name evidence="1" type="ORF">G3I21_15945</name>
</gene>
<dbReference type="EMBL" id="JAAGMR010000192">
    <property type="protein sequence ID" value="NEB93169.1"/>
    <property type="molecule type" value="Genomic_DNA"/>
</dbReference>
<dbReference type="AlphaFoldDB" id="A0A7K3QTD6"/>
<name>A0A7K3QTD6_9ACTN</name>
<organism evidence="1 2">
    <name type="scientific">Streptomyces bauhiniae</name>
    <dbReference type="NCBI Taxonomy" id="2340725"/>
    <lineage>
        <taxon>Bacteria</taxon>
        <taxon>Bacillati</taxon>
        <taxon>Actinomycetota</taxon>
        <taxon>Actinomycetes</taxon>
        <taxon>Kitasatosporales</taxon>
        <taxon>Streptomycetaceae</taxon>
        <taxon>Streptomyces</taxon>
    </lineage>
</organism>
<protein>
    <submittedName>
        <fullName evidence="1">Uncharacterized protein</fullName>
    </submittedName>
</protein>
<evidence type="ECO:0000313" key="2">
    <source>
        <dbReference type="Proteomes" id="UP000470520"/>
    </source>
</evidence>